<keyword evidence="3" id="KW-1185">Reference proteome</keyword>
<name>A0A3S1BDE4_ELYCH</name>
<accession>A0A3S1BDE4</accession>
<dbReference type="Proteomes" id="UP000271974">
    <property type="component" value="Unassembled WGS sequence"/>
</dbReference>
<comment type="caution">
    <text evidence="2">The sequence shown here is derived from an EMBL/GenBank/DDBJ whole genome shotgun (WGS) entry which is preliminary data.</text>
</comment>
<evidence type="ECO:0000313" key="3">
    <source>
        <dbReference type="Proteomes" id="UP000271974"/>
    </source>
</evidence>
<dbReference type="AlphaFoldDB" id="A0A3S1BDE4"/>
<proteinExistence type="predicted"/>
<evidence type="ECO:0000256" key="1">
    <source>
        <dbReference type="SAM" id="MobiDB-lite"/>
    </source>
</evidence>
<feature type="region of interest" description="Disordered" evidence="1">
    <location>
        <begin position="1"/>
        <end position="86"/>
    </location>
</feature>
<dbReference type="EMBL" id="RQTK01000530">
    <property type="protein sequence ID" value="RUS78144.1"/>
    <property type="molecule type" value="Genomic_DNA"/>
</dbReference>
<feature type="compositionally biased region" description="Basic and acidic residues" evidence="1">
    <location>
        <begin position="40"/>
        <end position="49"/>
    </location>
</feature>
<organism evidence="2 3">
    <name type="scientific">Elysia chlorotica</name>
    <name type="common">Eastern emerald elysia</name>
    <name type="synonym">Sea slug</name>
    <dbReference type="NCBI Taxonomy" id="188477"/>
    <lineage>
        <taxon>Eukaryota</taxon>
        <taxon>Metazoa</taxon>
        <taxon>Spiralia</taxon>
        <taxon>Lophotrochozoa</taxon>
        <taxon>Mollusca</taxon>
        <taxon>Gastropoda</taxon>
        <taxon>Heterobranchia</taxon>
        <taxon>Euthyneura</taxon>
        <taxon>Panpulmonata</taxon>
        <taxon>Sacoglossa</taxon>
        <taxon>Placobranchoidea</taxon>
        <taxon>Plakobranchidae</taxon>
        <taxon>Elysia</taxon>
    </lineage>
</organism>
<feature type="compositionally biased region" description="Low complexity" evidence="1">
    <location>
        <begin position="60"/>
        <end position="76"/>
    </location>
</feature>
<gene>
    <name evidence="2" type="ORF">EGW08_014092</name>
</gene>
<reference evidence="2 3" key="1">
    <citation type="submission" date="2019-01" db="EMBL/GenBank/DDBJ databases">
        <title>A draft genome assembly of the solar-powered sea slug Elysia chlorotica.</title>
        <authorList>
            <person name="Cai H."/>
            <person name="Li Q."/>
            <person name="Fang X."/>
            <person name="Li J."/>
            <person name="Curtis N.E."/>
            <person name="Altenburger A."/>
            <person name="Shibata T."/>
            <person name="Feng M."/>
            <person name="Maeda T."/>
            <person name="Schwartz J.A."/>
            <person name="Shigenobu S."/>
            <person name="Lundholm N."/>
            <person name="Nishiyama T."/>
            <person name="Yang H."/>
            <person name="Hasebe M."/>
            <person name="Li S."/>
            <person name="Pierce S.K."/>
            <person name="Wang J."/>
        </authorList>
    </citation>
    <scope>NUCLEOTIDE SEQUENCE [LARGE SCALE GENOMIC DNA]</scope>
    <source>
        <strain evidence="2">EC2010</strain>
        <tissue evidence="2">Whole organism of an adult</tissue>
    </source>
</reference>
<evidence type="ECO:0000313" key="2">
    <source>
        <dbReference type="EMBL" id="RUS78144.1"/>
    </source>
</evidence>
<protein>
    <submittedName>
        <fullName evidence="2">Uncharacterized protein</fullName>
    </submittedName>
</protein>
<sequence length="174" mass="18651">MSHLVDPNSTQQARVHWSPSTSSTPNAPPYKPRLSATKESSVDVEDHVKPASSLQRRSSKGSNTSSTRSFRSNTGSAGRPSPKKLPIPHVVIWTAKHGSRTSATASLSTSGSSRSSLAAAFVFPELMGSNIVPGMDLSHLSPTITEQPRKSDWSLGSDTEEDVTPRKRNCCCCC</sequence>